<keyword evidence="6" id="KW-0472">Membrane</keyword>
<accession>A0A516PTL9</accession>
<keyword evidence="1" id="KW-0004">4Fe-4S</keyword>
<keyword evidence="3" id="KW-0560">Oxidoreductase</keyword>
<dbReference type="GO" id="GO:0046872">
    <property type="term" value="F:metal ion binding"/>
    <property type="evidence" value="ECO:0007669"/>
    <property type="project" value="UniProtKB-KW"/>
</dbReference>
<dbReference type="EMBL" id="CP041692">
    <property type="protein sequence ID" value="QDP94534.1"/>
    <property type="molecule type" value="Genomic_DNA"/>
</dbReference>
<sequence>MRILAIVLCLAATAAGFGLFIYGISRIVTVVRTGRSVHGRRRDQPGKRWGHMIKETLLHSRMLQWSHIGIAHWFVFIAFGALLFSLATAYGQIFDPAFALPIIGHWIVYEWLSESIAWLSLLAIVFLIIYRQVNLRRGRSSRFYGSNLGQAYYIEATVLSVVICVLLLRALEFQLLGEETTRWHFPLTNFLLPAGISYDSVADAIIVVAMIKILISMLMLAIFGLNITMGVGWHRFLAWFNIWFKRESDGKPALGPLQPIMVNSEPLNFAELEDIDEDTPLGVGKVEDFTWKGLLDFTTCTECGRCQSQCPAWNTQKPLSPKLLITDLRDHAHAKAPYLLAAEEARGSLATATMQEAERPLVGPIQVTDGLAGVIDPDVLWSCTSCGACVQQCPVDIEHVDHIMDMRRYQVMIESEFPSELSGLFKGLEKKGNPWNMSQRKRLEWTKELDFEVPVIGVDVEDLTEVEYLFWVGCAGAYEDRAKKTTQAVAELLHTAGVSFAVLGNGETCTGDPARRAGNEFVFQQLALENAETLKHAKAHKVVVTCAHCLNTLKNEYPQVGVDLEVVHHTQLLNRLVREGKLTPVAPPAGAVGGRTITYHDPCYLGRHNQIYDPPRDLLGSLPGTTFAEMPRNKERSFCCGAGGARMWMEEKIGTRINLNRTDEAIETLNAGLQQVDGSAAIATGCPFCRVMLSDGLTARQSEGQAPESVEVLDVAQLLLESVHRGAGADEQS</sequence>
<feature type="transmembrane region" description="Helical" evidence="6">
    <location>
        <begin position="151"/>
        <end position="170"/>
    </location>
</feature>
<dbReference type="InterPro" id="IPR004017">
    <property type="entry name" value="Cys_rich_dom"/>
</dbReference>
<name>A0A516PTL9_9ACTN</name>
<keyword evidence="4" id="KW-0408">Iron</keyword>
<evidence type="ECO:0000259" key="7">
    <source>
        <dbReference type="PROSITE" id="PS51379"/>
    </source>
</evidence>
<dbReference type="InterPro" id="IPR017896">
    <property type="entry name" value="4Fe4S_Fe-S-bd"/>
</dbReference>
<dbReference type="GO" id="GO:0016491">
    <property type="term" value="F:oxidoreductase activity"/>
    <property type="evidence" value="ECO:0007669"/>
    <property type="project" value="UniProtKB-KW"/>
</dbReference>
<dbReference type="Pfam" id="PF02754">
    <property type="entry name" value="CCG"/>
    <property type="match status" value="2"/>
</dbReference>
<dbReference type="GO" id="GO:0005886">
    <property type="term" value="C:plasma membrane"/>
    <property type="evidence" value="ECO:0007669"/>
    <property type="project" value="TreeGrafter"/>
</dbReference>
<dbReference type="InterPro" id="IPR017900">
    <property type="entry name" value="4Fe4S_Fe_S_CS"/>
</dbReference>
<dbReference type="InterPro" id="IPR051460">
    <property type="entry name" value="HdrC_iron-sulfur_subunit"/>
</dbReference>
<evidence type="ECO:0000256" key="4">
    <source>
        <dbReference type="ARBA" id="ARBA00023004"/>
    </source>
</evidence>
<evidence type="ECO:0000256" key="2">
    <source>
        <dbReference type="ARBA" id="ARBA00022723"/>
    </source>
</evidence>
<evidence type="ECO:0000256" key="1">
    <source>
        <dbReference type="ARBA" id="ARBA00022485"/>
    </source>
</evidence>
<dbReference type="GO" id="GO:0051539">
    <property type="term" value="F:4 iron, 4 sulfur cluster binding"/>
    <property type="evidence" value="ECO:0007669"/>
    <property type="project" value="UniProtKB-KW"/>
</dbReference>
<gene>
    <name evidence="8" type="ORF">FOE78_00140</name>
</gene>
<dbReference type="SUPFAM" id="SSF46548">
    <property type="entry name" value="alpha-helical ferredoxin"/>
    <property type="match status" value="1"/>
</dbReference>
<evidence type="ECO:0000256" key="3">
    <source>
        <dbReference type="ARBA" id="ARBA00023002"/>
    </source>
</evidence>
<keyword evidence="2" id="KW-0479">Metal-binding</keyword>
<evidence type="ECO:0000256" key="5">
    <source>
        <dbReference type="ARBA" id="ARBA00023014"/>
    </source>
</evidence>
<dbReference type="RefSeq" id="WP_143984523.1">
    <property type="nucleotide sequence ID" value="NZ_CP041692.1"/>
</dbReference>
<dbReference type="KEGG" id="mik:FOE78_00140"/>
<reference evidence="8 9" key="1">
    <citation type="submission" date="2019-07" db="EMBL/GenBank/DDBJ databases">
        <title>Microlunatus dokdonensis sp. nov. isolated from the rhizospheric soil of the wild plant Elymus tsukushiensis.</title>
        <authorList>
            <person name="Ghim S.-Y."/>
            <person name="Hwang Y.-J."/>
            <person name="Son J.-S."/>
            <person name="Shin J.-H."/>
        </authorList>
    </citation>
    <scope>NUCLEOTIDE SEQUENCE [LARGE SCALE GENOMIC DNA]</scope>
    <source>
        <strain evidence="8 9">KUDC0627</strain>
    </source>
</reference>
<dbReference type="AlphaFoldDB" id="A0A516PTL9"/>
<feature type="transmembrane region" description="Helical" evidence="6">
    <location>
        <begin position="115"/>
        <end position="130"/>
    </location>
</feature>
<feature type="transmembrane region" description="Helical" evidence="6">
    <location>
        <begin position="190"/>
        <end position="211"/>
    </location>
</feature>
<keyword evidence="5" id="KW-0411">Iron-sulfur</keyword>
<dbReference type="PROSITE" id="PS00198">
    <property type="entry name" value="4FE4S_FER_1"/>
    <property type="match status" value="1"/>
</dbReference>
<feature type="transmembrane region" description="Helical" evidence="6">
    <location>
        <begin position="218"/>
        <end position="244"/>
    </location>
</feature>
<keyword evidence="6" id="KW-1133">Transmembrane helix</keyword>
<dbReference type="OrthoDB" id="9794954at2"/>
<dbReference type="InterPro" id="IPR009051">
    <property type="entry name" value="Helical_ferredxn"/>
</dbReference>
<dbReference type="Proteomes" id="UP000319263">
    <property type="component" value="Chromosome"/>
</dbReference>
<proteinExistence type="predicted"/>
<feature type="transmembrane region" description="Helical" evidence="6">
    <location>
        <begin position="65"/>
        <end position="86"/>
    </location>
</feature>
<dbReference type="PANTHER" id="PTHR43255:SF1">
    <property type="entry name" value="IRON-SULFUR-BINDING OXIDOREDUCTASE FADF-RELATED"/>
    <property type="match status" value="1"/>
</dbReference>
<dbReference type="PROSITE" id="PS51379">
    <property type="entry name" value="4FE4S_FER_2"/>
    <property type="match status" value="2"/>
</dbReference>
<protein>
    <submittedName>
        <fullName evidence="8">(Fe-S)-binding protein</fullName>
    </submittedName>
</protein>
<evidence type="ECO:0000256" key="6">
    <source>
        <dbReference type="SAM" id="Phobius"/>
    </source>
</evidence>
<evidence type="ECO:0000313" key="8">
    <source>
        <dbReference type="EMBL" id="QDP94534.1"/>
    </source>
</evidence>
<keyword evidence="6" id="KW-0812">Transmembrane</keyword>
<dbReference type="PANTHER" id="PTHR43255">
    <property type="entry name" value="IRON-SULFUR-BINDING OXIDOREDUCTASE FADF-RELATED-RELATED"/>
    <property type="match status" value="1"/>
</dbReference>
<keyword evidence="9" id="KW-1185">Reference proteome</keyword>
<dbReference type="Gene3D" id="1.10.1060.10">
    <property type="entry name" value="Alpha-helical ferredoxin"/>
    <property type="match status" value="1"/>
</dbReference>
<evidence type="ECO:0000313" key="9">
    <source>
        <dbReference type="Proteomes" id="UP000319263"/>
    </source>
</evidence>
<dbReference type="Pfam" id="PF13187">
    <property type="entry name" value="Fer4_9"/>
    <property type="match status" value="1"/>
</dbReference>
<feature type="domain" description="4Fe-4S ferredoxin-type" evidence="7">
    <location>
        <begin position="291"/>
        <end position="321"/>
    </location>
</feature>
<feature type="domain" description="4Fe-4S ferredoxin-type" evidence="7">
    <location>
        <begin position="371"/>
        <end position="403"/>
    </location>
</feature>
<organism evidence="8 9">
    <name type="scientific">Microlunatus elymi</name>
    <dbReference type="NCBI Taxonomy" id="2596828"/>
    <lineage>
        <taxon>Bacteria</taxon>
        <taxon>Bacillati</taxon>
        <taxon>Actinomycetota</taxon>
        <taxon>Actinomycetes</taxon>
        <taxon>Propionibacteriales</taxon>
        <taxon>Propionibacteriaceae</taxon>
        <taxon>Microlunatus</taxon>
    </lineage>
</organism>